<sequence>MISKTELLAPAGNWEAFIAAVENGADAVYLGGKLFNARQFAGNFDNEQLEKALDYAHVRGVKIYLTLNTIIADDEIESALGFIGEAYRMGIDGIIVQDIGLARLIREIFPDLDLHASTQMTVYNLEGVNFLEKMGFKRVVLARELSIDEIKHITSNTALEIEVFIHGALCISYSGQCLMSSVIGGRSGNRGKCAQPCRLPYELLGRKTGDGDASDSISRFRPYGKGYLLSSKDLCTVEEMGKIVGAGVRSLKIEGRMKSPEYVAVVVGTYRKYLDLLQASGKGEGDHDVPVDHRDLGNLAQIFNRGGFSAGYFLGKLGKDMMSYEKPKNWGIYLGEVISHDKAAKTIKVKLAEELSLGDGIEVWNGEEGESPGNVVTLLRKGSRDVDAAGEGDIVTVGSISGRIYKGNKVYRTSSAKLNDAARETYTRPGRRGVLLWGRMTVRVGEPVWLAVGDEEGNQVEVRGNILPEPAINKPLTEERLIGQLLKTGGTPFDLEKPEIILEPGLSLPISEINNIRRKALEEMEKRRAGQYKRRLPDTAAEKKEKLLHFPESGQKKAKCPEVSVLFYDAGESWDYTQLDADRIYLPFRGFLEGRVDASTIKAIKEAGKEVFLWLPPITRGNYDRLIKAKLDEIEAIGVDGILAGNLGSLEYLRNRTKLILEGDYSFNAFNSYSLEELYKSGLKEITLSLEMSLAQIRSLKEVPGLSKNAVVYGRIPVMTSEYCPVGSIVGGFGKGQACNKACMKGEYRLKDRKGVEFPVLCDRIDCRAIVLNSSVIFVPDSIDGLRDAGINRIRLNITDEKAEEVYHLVRLFRSAAKDGVKALKEYGEFIDEVKSKGFTKGHYYRGV</sequence>
<dbReference type="InterPro" id="IPR020988">
    <property type="entry name" value="Pept_U32_collagenase"/>
</dbReference>
<accession>A0A2K2FK06</accession>
<dbReference type="Pfam" id="PF12392">
    <property type="entry name" value="DUF3656"/>
    <property type="match status" value="1"/>
</dbReference>
<dbReference type="Pfam" id="PF01136">
    <property type="entry name" value="Peptidase_U32"/>
    <property type="match status" value="2"/>
</dbReference>
<protein>
    <submittedName>
        <fullName evidence="2">Peptidase U32</fullName>
    </submittedName>
</protein>
<dbReference type="Proteomes" id="UP000236151">
    <property type="component" value="Unassembled WGS sequence"/>
</dbReference>
<dbReference type="EMBL" id="NIOJ01000005">
    <property type="protein sequence ID" value="PNU00918.1"/>
    <property type="molecule type" value="Genomic_DNA"/>
</dbReference>
<dbReference type="PANTHER" id="PTHR30217:SF10">
    <property type="entry name" value="23S RRNA 5-HYDROXYCYTIDINE C2501 SYNTHASE"/>
    <property type="match status" value="1"/>
</dbReference>
<reference evidence="3" key="1">
    <citation type="submission" date="2017-06" db="EMBL/GenBank/DDBJ databases">
        <title>Investigating the central metabolism of Clostridium thermosuccinogenes.</title>
        <authorList>
            <person name="Koendjbiharie J.G."/>
            <person name="Van Kranenburg R."/>
            <person name="Vriesendorp B."/>
        </authorList>
    </citation>
    <scope>NUCLEOTIDE SEQUENCE [LARGE SCALE GENOMIC DNA]</scope>
    <source>
        <strain evidence="3">DSM 5806</strain>
    </source>
</reference>
<dbReference type="InterPro" id="IPR051454">
    <property type="entry name" value="RNA/ubiquinone_mod_enzymes"/>
</dbReference>
<evidence type="ECO:0000313" key="3">
    <source>
        <dbReference type="Proteomes" id="UP000236151"/>
    </source>
</evidence>
<organism evidence="2 3">
    <name type="scientific">Clostridium thermosuccinogenes</name>
    <dbReference type="NCBI Taxonomy" id="84032"/>
    <lineage>
        <taxon>Bacteria</taxon>
        <taxon>Bacillati</taxon>
        <taxon>Bacillota</taxon>
        <taxon>Clostridia</taxon>
        <taxon>Eubacteriales</taxon>
        <taxon>Clostridiaceae</taxon>
        <taxon>Clostridium</taxon>
    </lineage>
</organism>
<evidence type="ECO:0000259" key="1">
    <source>
        <dbReference type="Pfam" id="PF12392"/>
    </source>
</evidence>
<name>A0A2K2FK06_9CLOT</name>
<dbReference type="OrthoDB" id="9807498at2"/>
<feature type="domain" description="Peptidase U32 collagenase" evidence="1">
    <location>
        <begin position="410"/>
        <end position="528"/>
    </location>
</feature>
<keyword evidence="3" id="KW-1185">Reference proteome</keyword>
<dbReference type="AlphaFoldDB" id="A0A2K2FK06"/>
<gene>
    <name evidence="2" type="ORF">CDQ84_03275</name>
</gene>
<dbReference type="PANTHER" id="PTHR30217">
    <property type="entry name" value="PEPTIDASE U32 FAMILY"/>
    <property type="match status" value="1"/>
</dbReference>
<proteinExistence type="predicted"/>
<dbReference type="InterPro" id="IPR001539">
    <property type="entry name" value="Peptidase_U32"/>
</dbReference>
<dbReference type="KEGG" id="cthd:CDO33_01105"/>
<dbReference type="PROSITE" id="PS01276">
    <property type="entry name" value="PEPTIDASE_U32"/>
    <property type="match status" value="1"/>
</dbReference>
<evidence type="ECO:0000313" key="2">
    <source>
        <dbReference type="EMBL" id="PNU00918.1"/>
    </source>
</evidence>
<dbReference type="RefSeq" id="WP_103080300.1">
    <property type="nucleotide sequence ID" value="NZ_CP021850.1"/>
</dbReference>
<comment type="caution">
    <text evidence="2">The sequence shown here is derived from an EMBL/GenBank/DDBJ whole genome shotgun (WGS) entry which is preliminary data.</text>
</comment>